<dbReference type="CDD" id="cd06257">
    <property type="entry name" value="DnaJ"/>
    <property type="match status" value="1"/>
</dbReference>
<dbReference type="AlphaFoldDB" id="A0A2P6VIF6"/>
<protein>
    <submittedName>
        <fullName evidence="4">Chaperone dnaJ 10 isoform A</fullName>
    </submittedName>
    <submittedName>
        <fullName evidence="3">Chaperone dnaJ 10 isoform B</fullName>
    </submittedName>
</protein>
<evidence type="ECO:0000313" key="3">
    <source>
        <dbReference type="EMBL" id="PSC73847.1"/>
    </source>
</evidence>
<dbReference type="Pfam" id="PF14308">
    <property type="entry name" value="DnaJ-X"/>
    <property type="match status" value="1"/>
</dbReference>
<dbReference type="Pfam" id="PF00226">
    <property type="entry name" value="DnaJ"/>
    <property type="match status" value="1"/>
</dbReference>
<evidence type="ECO:0000313" key="4">
    <source>
        <dbReference type="EMBL" id="PSC73848.1"/>
    </source>
</evidence>
<dbReference type="InterPro" id="IPR052423">
    <property type="entry name" value="EMIR"/>
</dbReference>
<reference evidence="3 5" key="1">
    <citation type="journal article" date="2018" name="Plant J.">
        <title>Genome sequences of Chlorella sorokiniana UTEX 1602 and Micractinium conductrix SAG 241.80: implications to maltose excretion by a green alga.</title>
        <authorList>
            <person name="Arriola M.B."/>
            <person name="Velmurugan N."/>
            <person name="Zhang Y."/>
            <person name="Plunkett M.H."/>
            <person name="Hondzo H."/>
            <person name="Barney B.M."/>
        </authorList>
    </citation>
    <scope>NUCLEOTIDE SEQUENCE [LARGE SCALE GENOMIC DNA]</scope>
    <source>
        <strain evidence="3 5">SAG 241.80</strain>
    </source>
</reference>
<dbReference type="PRINTS" id="PR00625">
    <property type="entry name" value="JDOMAIN"/>
</dbReference>
<evidence type="ECO:0000313" key="5">
    <source>
        <dbReference type="Proteomes" id="UP000239649"/>
    </source>
</evidence>
<feature type="compositionally biased region" description="Low complexity" evidence="1">
    <location>
        <begin position="570"/>
        <end position="595"/>
    </location>
</feature>
<dbReference type="InterPro" id="IPR004305">
    <property type="entry name" value="Thiaminase-2/PQQC"/>
</dbReference>
<dbReference type="InterPro" id="IPR001623">
    <property type="entry name" value="DnaJ_domain"/>
</dbReference>
<evidence type="ECO:0000256" key="1">
    <source>
        <dbReference type="SAM" id="MobiDB-lite"/>
    </source>
</evidence>
<evidence type="ECO:0000259" key="2">
    <source>
        <dbReference type="PROSITE" id="PS50076"/>
    </source>
</evidence>
<dbReference type="PROSITE" id="PS50076">
    <property type="entry name" value="DNAJ_2"/>
    <property type="match status" value="1"/>
</dbReference>
<organism evidence="3 5">
    <name type="scientific">Micractinium conductrix</name>
    <dbReference type="NCBI Taxonomy" id="554055"/>
    <lineage>
        <taxon>Eukaryota</taxon>
        <taxon>Viridiplantae</taxon>
        <taxon>Chlorophyta</taxon>
        <taxon>core chlorophytes</taxon>
        <taxon>Trebouxiophyceae</taxon>
        <taxon>Chlorellales</taxon>
        <taxon>Chlorellaceae</taxon>
        <taxon>Chlorella clade</taxon>
        <taxon>Micractinium</taxon>
    </lineage>
</organism>
<dbReference type="SUPFAM" id="SSF46565">
    <property type="entry name" value="Chaperone J-domain"/>
    <property type="match status" value="1"/>
</dbReference>
<dbReference type="GO" id="GO:0006772">
    <property type="term" value="P:thiamine metabolic process"/>
    <property type="evidence" value="ECO:0007669"/>
    <property type="project" value="UniProtKB-ARBA"/>
</dbReference>
<feature type="region of interest" description="Disordered" evidence="1">
    <location>
        <begin position="563"/>
        <end position="621"/>
    </location>
</feature>
<dbReference type="EMBL" id="LHPF02000006">
    <property type="protein sequence ID" value="PSC73848.1"/>
    <property type="molecule type" value="Genomic_DNA"/>
</dbReference>
<keyword evidence="5" id="KW-1185">Reference proteome</keyword>
<dbReference type="OrthoDB" id="10250354at2759"/>
<reference evidence="3" key="2">
    <citation type="submission" date="2018-02" db="EMBL/GenBank/DDBJ databases">
        <authorList>
            <person name="Cohen D.B."/>
            <person name="Kent A.D."/>
        </authorList>
    </citation>
    <scope>NUCLEOTIDE SEQUENCE</scope>
    <source>
        <strain evidence="3">SAG 241.80</strain>
    </source>
</reference>
<dbReference type="SUPFAM" id="SSF48613">
    <property type="entry name" value="Heme oxygenase-like"/>
    <property type="match status" value="1"/>
</dbReference>
<dbReference type="EMBL" id="LHPF02000006">
    <property type="protein sequence ID" value="PSC73847.1"/>
    <property type="molecule type" value="Genomic_DNA"/>
</dbReference>
<dbReference type="Proteomes" id="UP000239649">
    <property type="component" value="Unassembled WGS sequence"/>
</dbReference>
<dbReference type="Gene3D" id="1.10.287.110">
    <property type="entry name" value="DnaJ domain"/>
    <property type="match status" value="1"/>
</dbReference>
<name>A0A2P6VIF6_9CHLO</name>
<dbReference type="PANTHER" id="PTHR44094">
    <property type="entry name" value="DNAJ HEAT SHOCK N-TERMINAL DOMAIN-CONTAINING PROTEIN"/>
    <property type="match status" value="1"/>
</dbReference>
<dbReference type="Gene3D" id="1.20.910.10">
    <property type="entry name" value="Heme oxygenase-like"/>
    <property type="match status" value="1"/>
</dbReference>
<dbReference type="SMART" id="SM00271">
    <property type="entry name" value="DnaJ"/>
    <property type="match status" value="1"/>
</dbReference>
<sequence>MHNAAAPLVTCCSELRERHADAWASAIQHPFLRDCQAGTIGENQFDAWLVQDFFFARAFTRFAGAALAAAPFEQLDLLLGGVAALKDELQWFQATAKERGLHLDPPLHPVCARYCTLMEGAAKQPWPVLAVAFWAIEAAYHEAWKGHVAGMAQPCATYAERWSSDGFAAYVSGLAGAADQALACASEQERREADAMFLQVAALEQEFWQMAYSATTFEPRLRQTHPRYAASYRTRTQAAMVREIAFYDLLGVAPDASEAEIKKAYYLRARQVHPDKNPDDPGAKQKFQELGAAYQVLSSPDQRAAYDRLGAAGVTGTPLMDPGVLFSAMFGSDVFEDYVGELQLAAVATLAAEGGAGDRAEVQAKLMAAQKEREEKLARLLRDRIAMHDSLGREAFEARMRGEAEKLSKANFGPEMLQAIGYMYSRAGAKELGKNFKTLGVGWAWEALRSVGHGTKTTFSAVSGIVGLQMAAQDLQRQMQAGQLSPQQAEMLMAQKAEDILKNLWKVNVADIEKTVERVVAAVLQDPGLTVEQREHRARVLKRIGKVFQAEAMRARELRGPLHSMSRVFGGQPAADPRAQQQAASPPPQGAYAAGMPPPPTGPAAYSPGQGGPHSGAAPAAAAAPGAPAAAAPPQQAGVGGAGLLGSIGAAAAGIGREIAGLGQELGSTLGLTDRPAQQGAPGYATPVYGHPGQAAAPPPPYYYAAGYPPPGTPAYGVPVPPAQHAQQAQPPNFDSMSVHELKAYIAARGARLEGAIERQDLVAICKALSS</sequence>
<proteinExistence type="predicted"/>
<accession>A0A2P6VIF6</accession>
<dbReference type="Pfam" id="PF03070">
    <property type="entry name" value="TENA_THI-4"/>
    <property type="match status" value="1"/>
</dbReference>
<dbReference type="InterPro" id="IPR026894">
    <property type="entry name" value="DnaJ_X"/>
</dbReference>
<dbReference type="CDD" id="cd19357">
    <property type="entry name" value="TenA_E_At3g16990-like"/>
    <property type="match status" value="1"/>
</dbReference>
<dbReference type="InterPro" id="IPR016084">
    <property type="entry name" value="Haem_Oase-like_multi-hlx"/>
</dbReference>
<dbReference type="PANTHER" id="PTHR44094:SF8">
    <property type="entry name" value="DNAJ HEAT SHOCK N-TERMINAL DOMAIN-CONTAINING PROTEIN-RELATED"/>
    <property type="match status" value="1"/>
</dbReference>
<comment type="caution">
    <text evidence="3">The sequence shown here is derived from an EMBL/GenBank/DDBJ whole genome shotgun (WGS) entry which is preliminary data.</text>
</comment>
<feature type="domain" description="J" evidence="2">
    <location>
        <begin position="245"/>
        <end position="310"/>
    </location>
</feature>
<dbReference type="InterPro" id="IPR036869">
    <property type="entry name" value="J_dom_sf"/>
</dbReference>
<gene>
    <name evidence="3" type="ORF">C2E20_3061</name>
</gene>
<dbReference type="STRING" id="554055.A0A2P6VIF6"/>